<evidence type="ECO:0000256" key="3">
    <source>
        <dbReference type="ARBA" id="ARBA00022741"/>
    </source>
</evidence>
<dbReference type="CDD" id="cd03293">
    <property type="entry name" value="ABC_NrtD_SsuB_transporters"/>
    <property type="match status" value="1"/>
</dbReference>
<dbReference type="GO" id="GO:0005524">
    <property type="term" value="F:ATP binding"/>
    <property type="evidence" value="ECO:0007669"/>
    <property type="project" value="UniProtKB-KW"/>
</dbReference>
<dbReference type="PANTHER" id="PTHR42788">
    <property type="entry name" value="TAURINE IMPORT ATP-BINDING PROTEIN-RELATED"/>
    <property type="match status" value="1"/>
</dbReference>
<keyword evidence="3" id="KW-0547">Nucleotide-binding</keyword>
<gene>
    <name evidence="6" type="ORF">ICN82_16875</name>
</gene>
<evidence type="ECO:0000259" key="5">
    <source>
        <dbReference type="PROSITE" id="PS50893"/>
    </source>
</evidence>
<sequence length="265" mass="29956">MTSSDTVLKVVDLGVSYGGSPAISRLDFEIRRGEFVAILGPSGCGKSSMLNTLSGLMAPTRGRVVVDGDELYLPRSRDPRLGYVFQAHRLLPWRTVRQNLELVLSASEVPRETWEARIDEILEILHISQFKDAWPMRLSGGQRQRVSIARALLVDPSYILMDEPLSTLDEVTARSLRQELTGICQRTGATVVFVTHSIREAVYLADRILILTRGPSTIFEDYHVPIERPRDYDDARIREVEADIIRRIQVPWGLDMPQTTERRSA</sequence>
<evidence type="ECO:0000313" key="7">
    <source>
        <dbReference type="Proteomes" id="UP000609121"/>
    </source>
</evidence>
<evidence type="ECO:0000256" key="1">
    <source>
        <dbReference type="ARBA" id="ARBA00005417"/>
    </source>
</evidence>
<dbReference type="RefSeq" id="WP_193185059.1">
    <property type="nucleotide sequence ID" value="NZ_JACVXA010000062.1"/>
</dbReference>
<comment type="caution">
    <text evidence="6">The sequence shown here is derived from an EMBL/GenBank/DDBJ whole genome shotgun (WGS) entry which is preliminary data.</text>
</comment>
<dbReference type="AlphaFoldDB" id="A0A8J6Z1D2"/>
<feature type="domain" description="ABC transporter" evidence="5">
    <location>
        <begin position="8"/>
        <end position="238"/>
    </location>
</feature>
<dbReference type="PANTHER" id="PTHR42788:SF13">
    <property type="entry name" value="ALIPHATIC SULFONATES IMPORT ATP-BINDING PROTEIN SSUB"/>
    <property type="match status" value="1"/>
</dbReference>
<evidence type="ECO:0000256" key="4">
    <source>
        <dbReference type="ARBA" id="ARBA00022840"/>
    </source>
</evidence>
<dbReference type="InterPro" id="IPR050166">
    <property type="entry name" value="ABC_transporter_ATP-bind"/>
</dbReference>
<dbReference type="InterPro" id="IPR003593">
    <property type="entry name" value="AAA+_ATPase"/>
</dbReference>
<organism evidence="6 7">
    <name type="scientific">Mangrovicoccus algicola</name>
    <dbReference type="NCBI Taxonomy" id="2771008"/>
    <lineage>
        <taxon>Bacteria</taxon>
        <taxon>Pseudomonadati</taxon>
        <taxon>Pseudomonadota</taxon>
        <taxon>Alphaproteobacteria</taxon>
        <taxon>Rhodobacterales</taxon>
        <taxon>Paracoccaceae</taxon>
        <taxon>Mangrovicoccus</taxon>
    </lineage>
</organism>
<protein>
    <submittedName>
        <fullName evidence="6">ABC transporter ATP-binding protein</fullName>
    </submittedName>
</protein>
<proteinExistence type="inferred from homology"/>
<dbReference type="PROSITE" id="PS00211">
    <property type="entry name" value="ABC_TRANSPORTER_1"/>
    <property type="match status" value="1"/>
</dbReference>
<dbReference type="InterPro" id="IPR027417">
    <property type="entry name" value="P-loop_NTPase"/>
</dbReference>
<dbReference type="InterPro" id="IPR017871">
    <property type="entry name" value="ABC_transporter-like_CS"/>
</dbReference>
<dbReference type="GO" id="GO:0016887">
    <property type="term" value="F:ATP hydrolysis activity"/>
    <property type="evidence" value="ECO:0007669"/>
    <property type="project" value="InterPro"/>
</dbReference>
<name>A0A8J6Z1D2_9RHOB</name>
<evidence type="ECO:0000256" key="2">
    <source>
        <dbReference type="ARBA" id="ARBA00022448"/>
    </source>
</evidence>
<accession>A0A8J6Z1D2</accession>
<reference evidence="6" key="1">
    <citation type="submission" date="2020-09" db="EMBL/GenBank/DDBJ databases">
        <title>A novel bacterium of genus Mangrovicoccus, isolated from South China Sea.</title>
        <authorList>
            <person name="Huang H."/>
            <person name="Mo K."/>
            <person name="Hu Y."/>
        </authorList>
    </citation>
    <scope>NUCLEOTIDE SEQUENCE</scope>
    <source>
        <strain evidence="6">HB182678</strain>
    </source>
</reference>
<dbReference type="Pfam" id="PF00005">
    <property type="entry name" value="ABC_tran"/>
    <property type="match status" value="1"/>
</dbReference>
<dbReference type="SMART" id="SM00382">
    <property type="entry name" value="AAA"/>
    <property type="match status" value="1"/>
</dbReference>
<evidence type="ECO:0000313" key="6">
    <source>
        <dbReference type="EMBL" id="MBE3639878.1"/>
    </source>
</evidence>
<dbReference type="PROSITE" id="PS50893">
    <property type="entry name" value="ABC_TRANSPORTER_2"/>
    <property type="match status" value="1"/>
</dbReference>
<dbReference type="EMBL" id="JACVXA010000062">
    <property type="protein sequence ID" value="MBE3639878.1"/>
    <property type="molecule type" value="Genomic_DNA"/>
</dbReference>
<keyword evidence="2" id="KW-0813">Transport</keyword>
<keyword evidence="4 6" id="KW-0067">ATP-binding</keyword>
<comment type="similarity">
    <text evidence="1">Belongs to the ABC transporter superfamily.</text>
</comment>
<dbReference type="InterPro" id="IPR003439">
    <property type="entry name" value="ABC_transporter-like_ATP-bd"/>
</dbReference>
<dbReference type="Gene3D" id="3.40.50.300">
    <property type="entry name" value="P-loop containing nucleotide triphosphate hydrolases"/>
    <property type="match status" value="1"/>
</dbReference>
<dbReference type="SUPFAM" id="SSF52540">
    <property type="entry name" value="P-loop containing nucleoside triphosphate hydrolases"/>
    <property type="match status" value="1"/>
</dbReference>
<dbReference type="Proteomes" id="UP000609121">
    <property type="component" value="Unassembled WGS sequence"/>
</dbReference>
<keyword evidence="7" id="KW-1185">Reference proteome</keyword>